<gene>
    <name evidence="1" type="ORF">SRB5_04610</name>
</gene>
<name>A0A7K0CC65_9ACTN</name>
<dbReference type="EMBL" id="WEGJ01000001">
    <property type="protein sequence ID" value="MQY10354.1"/>
    <property type="molecule type" value="Genomic_DNA"/>
</dbReference>
<reference evidence="1 2" key="1">
    <citation type="submission" date="2019-10" db="EMBL/GenBank/DDBJ databases">
        <title>Streptomyces smaragdinus sp. nov. and Streptomyces fabii sp. nov., isolated from the gut of fungus growing-termite Macrotermes natalensis.</title>
        <authorList>
            <person name="Schwitalla J."/>
            <person name="Benndorf R."/>
            <person name="Martin K."/>
            <person name="De Beer W."/>
            <person name="Kaster A.-K."/>
            <person name="Vollmers J."/>
            <person name="Poulsen M."/>
            <person name="Beemelmanns C."/>
        </authorList>
    </citation>
    <scope>NUCLEOTIDE SEQUENCE [LARGE SCALE GENOMIC DNA]</scope>
    <source>
        <strain evidence="1 2">RB5</strain>
    </source>
</reference>
<evidence type="ECO:0000313" key="2">
    <source>
        <dbReference type="Proteomes" id="UP000466345"/>
    </source>
</evidence>
<evidence type="ECO:0000313" key="1">
    <source>
        <dbReference type="EMBL" id="MQY10354.1"/>
    </source>
</evidence>
<comment type="caution">
    <text evidence="1">The sequence shown here is derived from an EMBL/GenBank/DDBJ whole genome shotgun (WGS) entry which is preliminary data.</text>
</comment>
<dbReference type="InterPro" id="IPR011989">
    <property type="entry name" value="ARM-like"/>
</dbReference>
<sequence>MSRLLTETDWSELDHAYGPASDAPFHLLALLGADITNRSAAVAYLDSAVLHQGSIYSATGPIARVVASVLRDPRTAELVENVLPRDVEPRPLRLDLVDFLARVAESCAFDVVDEPMLLAEAHPARYDEAELEGMRAEVKAWRRDMTGDDTTQSSDRLPAAVLDDEFARAMSARDMLACRAFAPELLNGLTAVFDDPDGRVKTKALEAAVHLSGHQNLVMNRPEIEHRLTEAAVSCSEPGVRAAAARLLGILGAHPEALLHDAHPGVRACAALAPSLAGDPFANRAILDALLTPHEADHWFEGHLPGQDGWLRFDLIRAAALGVDDFEDLLPAALAVLALASVHTLDEDLCPFVTAAFPRLHRAGDVLPPAQRAYLSALLDREELWRAASVQPWFRRTGLPQDLGACRTLVEISEGA</sequence>
<evidence type="ECO:0008006" key="3">
    <source>
        <dbReference type="Google" id="ProtNLM"/>
    </source>
</evidence>
<organism evidence="1 2">
    <name type="scientific">Streptomyces smaragdinus</name>
    <dbReference type="NCBI Taxonomy" id="2585196"/>
    <lineage>
        <taxon>Bacteria</taxon>
        <taxon>Bacillati</taxon>
        <taxon>Actinomycetota</taxon>
        <taxon>Actinomycetes</taxon>
        <taxon>Kitasatosporales</taxon>
        <taxon>Streptomycetaceae</taxon>
        <taxon>Streptomyces</taxon>
    </lineage>
</organism>
<dbReference type="SUPFAM" id="SSF48371">
    <property type="entry name" value="ARM repeat"/>
    <property type="match status" value="1"/>
</dbReference>
<protein>
    <recommendedName>
        <fullName evidence="3">HEAT repeat domain-containing protein</fullName>
    </recommendedName>
</protein>
<proteinExistence type="predicted"/>
<keyword evidence="2" id="KW-1185">Reference proteome</keyword>
<dbReference type="Gene3D" id="1.25.10.10">
    <property type="entry name" value="Leucine-rich Repeat Variant"/>
    <property type="match status" value="1"/>
</dbReference>
<accession>A0A7K0CC65</accession>
<dbReference type="AlphaFoldDB" id="A0A7K0CC65"/>
<dbReference type="Proteomes" id="UP000466345">
    <property type="component" value="Unassembled WGS sequence"/>
</dbReference>
<dbReference type="InterPro" id="IPR016024">
    <property type="entry name" value="ARM-type_fold"/>
</dbReference>